<dbReference type="HOGENOM" id="CLU_567101_0_0_11"/>
<dbReference type="GO" id="GO:0046872">
    <property type="term" value="F:metal ion binding"/>
    <property type="evidence" value="ECO:0007669"/>
    <property type="project" value="UniProtKB-KW"/>
</dbReference>
<keyword evidence="7" id="KW-1185">Reference proteome</keyword>
<keyword evidence="3" id="KW-0411">Iron-sulfur</keyword>
<accession>C7N747</accession>
<evidence type="ECO:0000256" key="1">
    <source>
        <dbReference type="ARBA" id="ARBA00022723"/>
    </source>
</evidence>
<feature type="domain" description="4Fe-4S ferredoxin-type" evidence="5">
    <location>
        <begin position="447"/>
        <end position="474"/>
    </location>
</feature>
<dbReference type="SUPFAM" id="SSF54862">
    <property type="entry name" value="4Fe-4S ferredoxins"/>
    <property type="match status" value="1"/>
</dbReference>
<keyword evidence="2" id="KW-0408">Iron</keyword>
<evidence type="ECO:0000256" key="3">
    <source>
        <dbReference type="ARBA" id="ARBA00023014"/>
    </source>
</evidence>
<sequence>MMGMSRRNFLRGMGVMGAAGAAAALTGCASGAAAGDAKEAAAESTGTEVKLSDGTVWYGTPREIVEKGGSTMPLEELTRRRKEYVDSQTEFTAEDGTVVPAPYVKMRALVHSYGLGGGEGAMTKSMFSRVMDQFTEEEVEAYLQMPWDRKFTANEYYYKCQVEGIDRTYEECKEICEKFSKAGFLPFRTINEGRTYNIPSIAPEGIITYSYCEEFYEDPYSFEWPFTNWDLGGDYALEGTACYLSVPLNKDIMAEGSQILAYDDVRQMLADHEYFALQPCSCRYETFAYEWYEEHGLDGEKFPTFTDFMTGDFTDFTDNNGDVIETCLTMGDDAEYLVSLGLARRVDLEEALEVIDARVEEGCIIHCLHGKEHAWVCFCNPKTCGIIAQWENGKEALGGWDVLEEKSIAFNHRSHYSLEVDANKCIACGTCAGRCPMGAISMDTGVPVVTSYLCRICGQCCYVCPQEARKLANRPIDDFIELPHQMEDDNNLKAAFRFEHGLVGRGETPSIDAYIE</sequence>
<dbReference type="PROSITE" id="PS51257">
    <property type="entry name" value="PROKAR_LIPOPROTEIN"/>
    <property type="match status" value="1"/>
</dbReference>
<evidence type="ECO:0000313" key="6">
    <source>
        <dbReference type="EMBL" id="ACV22732.1"/>
    </source>
</evidence>
<dbReference type="PROSITE" id="PS00198">
    <property type="entry name" value="4FE4S_FER_1"/>
    <property type="match status" value="1"/>
</dbReference>
<evidence type="ECO:0000259" key="5">
    <source>
        <dbReference type="PROSITE" id="PS51379"/>
    </source>
</evidence>
<dbReference type="Gene3D" id="3.30.70.20">
    <property type="match status" value="1"/>
</dbReference>
<dbReference type="EMBL" id="CP001684">
    <property type="protein sequence ID" value="ACV22732.1"/>
    <property type="molecule type" value="Genomic_DNA"/>
</dbReference>
<dbReference type="PROSITE" id="PS51379">
    <property type="entry name" value="4FE4S_FER_2"/>
    <property type="match status" value="2"/>
</dbReference>
<dbReference type="STRING" id="471855.Shel_17130"/>
<keyword evidence="4" id="KW-0732">Signal</keyword>
<organism evidence="6 7">
    <name type="scientific">Slackia heliotrinireducens (strain ATCC 29202 / DSM 20476 / NCTC 11029 / RHS 1)</name>
    <name type="common">Peptococcus heliotrinreducens</name>
    <dbReference type="NCBI Taxonomy" id="471855"/>
    <lineage>
        <taxon>Bacteria</taxon>
        <taxon>Bacillati</taxon>
        <taxon>Actinomycetota</taxon>
        <taxon>Coriobacteriia</taxon>
        <taxon>Eggerthellales</taxon>
        <taxon>Eggerthellaceae</taxon>
        <taxon>Slackia</taxon>
    </lineage>
</organism>
<evidence type="ECO:0000313" key="7">
    <source>
        <dbReference type="Proteomes" id="UP000002026"/>
    </source>
</evidence>
<keyword evidence="1" id="KW-0479">Metal-binding</keyword>
<dbReference type="AlphaFoldDB" id="C7N747"/>
<dbReference type="Pfam" id="PF00037">
    <property type="entry name" value="Fer4"/>
    <property type="match status" value="1"/>
</dbReference>
<evidence type="ECO:0000256" key="2">
    <source>
        <dbReference type="ARBA" id="ARBA00023004"/>
    </source>
</evidence>
<dbReference type="InterPro" id="IPR006311">
    <property type="entry name" value="TAT_signal"/>
</dbReference>
<feature type="signal peptide" evidence="4">
    <location>
        <begin position="1"/>
        <end position="34"/>
    </location>
</feature>
<proteinExistence type="predicted"/>
<dbReference type="InterPro" id="IPR017900">
    <property type="entry name" value="4Fe4S_Fe_S_CS"/>
</dbReference>
<dbReference type="InterPro" id="IPR017896">
    <property type="entry name" value="4Fe4S_Fe-S-bd"/>
</dbReference>
<reference evidence="6 7" key="1">
    <citation type="journal article" date="2009" name="Stand. Genomic Sci.">
        <title>Complete genome sequence of Slackia heliotrinireducens type strain (RHS 1).</title>
        <authorList>
            <person name="Pukall R."/>
            <person name="Lapidus A."/>
            <person name="Nolan M."/>
            <person name="Copeland A."/>
            <person name="Glavina Del Rio T."/>
            <person name="Lucas S."/>
            <person name="Chen F."/>
            <person name="Tice H."/>
            <person name="Cheng J.F."/>
            <person name="Chertkov O."/>
            <person name="Bruce D."/>
            <person name="Goodwin L."/>
            <person name="Kuske C."/>
            <person name="Brettin T."/>
            <person name="Detter J.C."/>
            <person name="Han C."/>
            <person name="Pitluck S."/>
            <person name="Pati A."/>
            <person name="Mavrommatis K."/>
            <person name="Ivanova N."/>
            <person name="Ovchinnikova G."/>
            <person name="Chen A."/>
            <person name="Palaniappan K."/>
            <person name="Schneider S."/>
            <person name="Rohde M."/>
            <person name="Chain P."/>
            <person name="D'haeseleer P."/>
            <person name="Goker M."/>
            <person name="Bristow J."/>
            <person name="Eisen J.A."/>
            <person name="Markowitz V."/>
            <person name="Kyrpides N.C."/>
            <person name="Klenk H.P."/>
            <person name="Hugenholtz P."/>
        </authorList>
    </citation>
    <scope>NUCLEOTIDE SEQUENCE [LARGE SCALE GENOMIC DNA]</scope>
    <source>
        <strain evidence="7">ATCC 29202 / DSM 20476 / NCTC 11029 / RHS 1</strain>
    </source>
</reference>
<name>C7N747_SLAHD</name>
<dbReference type="GO" id="GO:0051536">
    <property type="term" value="F:iron-sulfur cluster binding"/>
    <property type="evidence" value="ECO:0007669"/>
    <property type="project" value="UniProtKB-KW"/>
</dbReference>
<gene>
    <name evidence="6" type="ordered locus">Shel_17130</name>
</gene>
<evidence type="ECO:0000256" key="4">
    <source>
        <dbReference type="SAM" id="SignalP"/>
    </source>
</evidence>
<dbReference type="PROSITE" id="PS51318">
    <property type="entry name" value="TAT"/>
    <property type="match status" value="1"/>
</dbReference>
<feature type="chain" id="PRO_5038563642" evidence="4">
    <location>
        <begin position="35"/>
        <end position="516"/>
    </location>
</feature>
<dbReference type="eggNOG" id="COG1149">
    <property type="taxonomic scope" value="Bacteria"/>
</dbReference>
<dbReference type="Proteomes" id="UP000002026">
    <property type="component" value="Chromosome"/>
</dbReference>
<dbReference type="RefSeq" id="WP_012798834.1">
    <property type="nucleotide sequence ID" value="NC_013165.1"/>
</dbReference>
<protein>
    <submittedName>
        <fullName evidence="6">4Fe-4S protein</fullName>
    </submittedName>
</protein>
<feature type="domain" description="4Fe-4S ferredoxin-type" evidence="5">
    <location>
        <begin position="416"/>
        <end position="445"/>
    </location>
</feature>
<dbReference type="KEGG" id="shi:Shel_17130"/>